<dbReference type="PaxDb" id="4081-Solyc06g068000.1.1"/>
<dbReference type="InParanoid" id="A0A3Q7GZR8"/>
<dbReference type="Proteomes" id="UP000004994">
    <property type="component" value="Chromosome 6"/>
</dbReference>
<evidence type="ECO:0000313" key="2">
    <source>
        <dbReference type="Proteomes" id="UP000004994"/>
    </source>
</evidence>
<proteinExistence type="predicted"/>
<reference evidence="1" key="2">
    <citation type="submission" date="2019-01" db="UniProtKB">
        <authorList>
            <consortium name="EnsemblPlants"/>
        </authorList>
    </citation>
    <scope>IDENTIFICATION</scope>
    <source>
        <strain evidence="1">cv. Heinz 1706</strain>
    </source>
</reference>
<organism evidence="1">
    <name type="scientific">Solanum lycopersicum</name>
    <name type="common">Tomato</name>
    <name type="synonym">Lycopersicon esculentum</name>
    <dbReference type="NCBI Taxonomy" id="4081"/>
    <lineage>
        <taxon>Eukaryota</taxon>
        <taxon>Viridiplantae</taxon>
        <taxon>Streptophyta</taxon>
        <taxon>Embryophyta</taxon>
        <taxon>Tracheophyta</taxon>
        <taxon>Spermatophyta</taxon>
        <taxon>Magnoliopsida</taxon>
        <taxon>eudicotyledons</taxon>
        <taxon>Gunneridae</taxon>
        <taxon>Pentapetalae</taxon>
        <taxon>asterids</taxon>
        <taxon>lamiids</taxon>
        <taxon>Solanales</taxon>
        <taxon>Solanaceae</taxon>
        <taxon>Solanoideae</taxon>
        <taxon>Solaneae</taxon>
        <taxon>Solanum</taxon>
        <taxon>Solanum subgen. Lycopersicon</taxon>
    </lineage>
</organism>
<dbReference type="AlphaFoldDB" id="A0A3Q7GZR8"/>
<dbReference type="Gramene" id="Solyc06g068000.1.1">
    <property type="protein sequence ID" value="Solyc06g068000.1.1.1"/>
    <property type="gene ID" value="Solyc06g068000.1"/>
</dbReference>
<reference evidence="1" key="1">
    <citation type="journal article" date="2012" name="Nature">
        <title>The tomato genome sequence provides insights into fleshy fruit evolution.</title>
        <authorList>
            <consortium name="Tomato Genome Consortium"/>
        </authorList>
    </citation>
    <scope>NUCLEOTIDE SEQUENCE [LARGE SCALE GENOMIC DNA]</scope>
    <source>
        <strain evidence="1">cv. Heinz 1706</strain>
    </source>
</reference>
<keyword evidence="2" id="KW-1185">Reference proteome</keyword>
<accession>A0A3Q7GZR8</accession>
<sequence>MPQGGVGGSGHDGASRRGVGLGARRCLEAGWGRGPQVTLVPRGEGRVPRGVGVGSSGHDGGLRPGWGGVASGHDGRLEVGFGGWETSKARRCLEAGVGLGAPLCASRLGGRCTFVCLEAGVGGPWGTFVCLEVGGWGVSVHIRVPRGGGPRGTFMCLDVGGGGLGARRCLEARVGWGASVHEGALLIMFAVSGNIQKMILRTCNKMLLSSSFKC</sequence>
<evidence type="ECO:0000313" key="1">
    <source>
        <dbReference type="EnsemblPlants" id="Solyc06g068000.1.1.1"/>
    </source>
</evidence>
<protein>
    <submittedName>
        <fullName evidence="1">Uncharacterized protein</fullName>
    </submittedName>
</protein>
<name>A0A3Q7GZR8_SOLLC</name>
<dbReference type="EnsemblPlants" id="Solyc06g068000.1.1">
    <property type="protein sequence ID" value="Solyc06g068000.1.1.1"/>
    <property type="gene ID" value="Solyc06g068000.1"/>
</dbReference>